<evidence type="ECO:0000256" key="1">
    <source>
        <dbReference type="SAM" id="MobiDB-lite"/>
    </source>
</evidence>
<feature type="region of interest" description="Disordered" evidence="1">
    <location>
        <begin position="87"/>
        <end position="118"/>
    </location>
</feature>
<accession>A0A0C9UHK1</accession>
<keyword evidence="3" id="KW-1185">Reference proteome</keyword>
<protein>
    <submittedName>
        <fullName evidence="2">Uncharacterized protein</fullName>
    </submittedName>
</protein>
<feature type="compositionally biased region" description="Polar residues" evidence="1">
    <location>
        <begin position="94"/>
        <end position="103"/>
    </location>
</feature>
<feature type="compositionally biased region" description="Polar residues" evidence="1">
    <location>
        <begin position="144"/>
        <end position="154"/>
    </location>
</feature>
<feature type="region of interest" description="Disordered" evidence="1">
    <location>
        <begin position="136"/>
        <end position="165"/>
    </location>
</feature>
<dbReference type="EMBL" id="KN837201">
    <property type="protein sequence ID" value="KIJ34324.1"/>
    <property type="molecule type" value="Genomic_DNA"/>
</dbReference>
<gene>
    <name evidence="2" type="ORF">M422DRAFT_35157</name>
</gene>
<reference evidence="2 3" key="1">
    <citation type="submission" date="2014-06" db="EMBL/GenBank/DDBJ databases">
        <title>Evolutionary Origins and Diversification of the Mycorrhizal Mutualists.</title>
        <authorList>
            <consortium name="DOE Joint Genome Institute"/>
            <consortium name="Mycorrhizal Genomics Consortium"/>
            <person name="Kohler A."/>
            <person name="Kuo A."/>
            <person name="Nagy L.G."/>
            <person name="Floudas D."/>
            <person name="Copeland A."/>
            <person name="Barry K.W."/>
            <person name="Cichocki N."/>
            <person name="Veneault-Fourrey C."/>
            <person name="LaButti K."/>
            <person name="Lindquist E.A."/>
            <person name="Lipzen A."/>
            <person name="Lundell T."/>
            <person name="Morin E."/>
            <person name="Murat C."/>
            <person name="Riley R."/>
            <person name="Ohm R."/>
            <person name="Sun H."/>
            <person name="Tunlid A."/>
            <person name="Henrissat B."/>
            <person name="Grigoriev I.V."/>
            <person name="Hibbett D.S."/>
            <person name="Martin F."/>
        </authorList>
    </citation>
    <scope>NUCLEOTIDE SEQUENCE [LARGE SCALE GENOMIC DNA]</scope>
    <source>
        <strain evidence="2 3">SS14</strain>
    </source>
</reference>
<sequence>MSRTSKVILASEFDLSLPPLPAPNRRRCIVLPTKHELEIDDCLKEPVTKSAFCSVEPPAFESPAFESPAFEPTAFALGLYDGAGAPIRHPANESWRQSPVPHSTDSRDLRRSPGPQSRWLRVQTVSSEMARSVQVAHARPETATRFTGNRSPATSPRHKTFRFPPHSPLAAFQTLSLARV</sequence>
<name>A0A0C9UHK1_SPHS4</name>
<dbReference type="HOGENOM" id="CLU_1497143_0_0_1"/>
<proteinExistence type="predicted"/>
<organism evidence="2 3">
    <name type="scientific">Sphaerobolus stellatus (strain SS14)</name>
    <dbReference type="NCBI Taxonomy" id="990650"/>
    <lineage>
        <taxon>Eukaryota</taxon>
        <taxon>Fungi</taxon>
        <taxon>Dikarya</taxon>
        <taxon>Basidiomycota</taxon>
        <taxon>Agaricomycotina</taxon>
        <taxon>Agaricomycetes</taxon>
        <taxon>Phallomycetidae</taxon>
        <taxon>Geastrales</taxon>
        <taxon>Sphaerobolaceae</taxon>
        <taxon>Sphaerobolus</taxon>
    </lineage>
</organism>
<evidence type="ECO:0000313" key="3">
    <source>
        <dbReference type="Proteomes" id="UP000054279"/>
    </source>
</evidence>
<dbReference type="Proteomes" id="UP000054279">
    <property type="component" value="Unassembled WGS sequence"/>
</dbReference>
<evidence type="ECO:0000313" key="2">
    <source>
        <dbReference type="EMBL" id="KIJ34324.1"/>
    </source>
</evidence>
<dbReference type="AlphaFoldDB" id="A0A0C9UHK1"/>